<dbReference type="SMART" id="SM00839">
    <property type="entry name" value="ELFV_dehydrog"/>
    <property type="match status" value="1"/>
</dbReference>
<feature type="compositionally biased region" description="Basic and acidic residues" evidence="12">
    <location>
        <begin position="357"/>
        <end position="368"/>
    </location>
</feature>
<evidence type="ECO:0000259" key="13">
    <source>
        <dbReference type="SMART" id="SM00839"/>
    </source>
</evidence>
<dbReference type="GO" id="GO:0000166">
    <property type="term" value="F:nucleotide binding"/>
    <property type="evidence" value="ECO:0007669"/>
    <property type="project" value="UniProtKB-KW"/>
</dbReference>
<dbReference type="InterPro" id="IPR046346">
    <property type="entry name" value="Aminoacid_DH-like_N_sf"/>
</dbReference>
<reference evidence="14 15" key="1">
    <citation type="submission" date="2019-07" db="EMBL/GenBank/DDBJ databases">
        <title>Whole genome shotgun sequence of Aneurinibacillus danicus NBRC 102444.</title>
        <authorList>
            <person name="Hosoyama A."/>
            <person name="Uohara A."/>
            <person name="Ohji S."/>
            <person name="Ichikawa N."/>
        </authorList>
    </citation>
    <scope>NUCLEOTIDE SEQUENCE [LARGE SCALE GENOMIC DNA]</scope>
    <source>
        <strain evidence="14 15">NBRC 102444</strain>
    </source>
</reference>
<comment type="catalytic activity">
    <reaction evidence="5">
        <text>L-leucine + NAD(+) + H2O = 4-methyl-2-oxopentanoate + NH4(+) + NADH + H(+)</text>
        <dbReference type="Rhea" id="RHEA:12220"/>
        <dbReference type="ChEBI" id="CHEBI:15377"/>
        <dbReference type="ChEBI" id="CHEBI:15378"/>
        <dbReference type="ChEBI" id="CHEBI:17865"/>
        <dbReference type="ChEBI" id="CHEBI:28938"/>
        <dbReference type="ChEBI" id="CHEBI:57427"/>
        <dbReference type="ChEBI" id="CHEBI:57540"/>
        <dbReference type="ChEBI" id="CHEBI:57945"/>
        <dbReference type="EC" id="1.4.1.9"/>
    </reaction>
</comment>
<dbReference type="EMBL" id="BJXX01000045">
    <property type="protein sequence ID" value="GEN33444.1"/>
    <property type="molecule type" value="Genomic_DNA"/>
</dbReference>
<dbReference type="PRINTS" id="PR00082">
    <property type="entry name" value="GLFDHDRGNASE"/>
</dbReference>
<evidence type="ECO:0000256" key="6">
    <source>
        <dbReference type="ARBA" id="ARBA00060585"/>
    </source>
</evidence>
<dbReference type="PANTHER" id="PTHR42722:SF1">
    <property type="entry name" value="VALINE DEHYDROGENASE"/>
    <property type="match status" value="1"/>
</dbReference>
<dbReference type="PIRSF" id="PIRSF000188">
    <property type="entry name" value="Phe_leu_dh"/>
    <property type="match status" value="1"/>
</dbReference>
<dbReference type="InterPro" id="IPR006095">
    <property type="entry name" value="Glu/Leu/Phe/Val/Trp_DH"/>
</dbReference>
<feature type="domain" description="Glutamate/phenylalanine/leucine/valine/L-tryptophan dehydrogenase C-terminal" evidence="13">
    <location>
        <begin position="144"/>
        <end position="351"/>
    </location>
</feature>
<dbReference type="SUPFAM" id="SSF53223">
    <property type="entry name" value="Aminoacid dehydrogenase-like, N-terminal domain"/>
    <property type="match status" value="1"/>
</dbReference>
<name>A0A511V3G9_9BACL</name>
<feature type="active site" description="Proton donor/acceptor" evidence="9">
    <location>
        <position position="80"/>
    </location>
</feature>
<dbReference type="SUPFAM" id="SSF51735">
    <property type="entry name" value="NAD(P)-binding Rossmann-fold domains"/>
    <property type="match status" value="1"/>
</dbReference>
<evidence type="ECO:0000256" key="7">
    <source>
        <dbReference type="ARBA" id="ARBA00066575"/>
    </source>
</evidence>
<dbReference type="CDD" id="cd01075">
    <property type="entry name" value="NAD_bind_Leu_Phe_Val_DH"/>
    <property type="match status" value="1"/>
</dbReference>
<accession>A0A511V3G9</accession>
<dbReference type="InterPro" id="IPR006096">
    <property type="entry name" value="Glu/Leu/Phe/Val/Trp_DH_C"/>
</dbReference>
<comment type="similarity">
    <text evidence="1 11">Belongs to the Glu/Leu/Phe/Val dehydrogenases family.</text>
</comment>
<dbReference type="AlphaFoldDB" id="A0A511V3G9"/>
<evidence type="ECO:0000256" key="10">
    <source>
        <dbReference type="PIRSR" id="PIRSR000188-2"/>
    </source>
</evidence>
<dbReference type="InterPro" id="IPR016211">
    <property type="entry name" value="Glu/Phe/Leu/Val/Trp_DH_bac/arc"/>
</dbReference>
<evidence type="ECO:0000313" key="15">
    <source>
        <dbReference type="Proteomes" id="UP000321157"/>
    </source>
</evidence>
<dbReference type="GO" id="GO:0050049">
    <property type="term" value="F:L-leucine dehydrogenase activity"/>
    <property type="evidence" value="ECO:0007669"/>
    <property type="project" value="UniProtKB-EC"/>
</dbReference>
<sequence>MGIFEYMEKYDYEQLVFCQDQNSGLKAIIAIHDTTLGPALGGTRMWTYDTEEEAIEDALRLARGMTYKAAGAGLNLGGGKAVIIGDPRKDKNEEMFRAFGRYIQGLNGRYITAEDVGTTVADMDTIHMETDYVTGVSPAFGSSGNPSPVTAYGVYRGMKAAAKEAFGTDDLSGKIIAVQGVGNVAYNLCRHLHEEGATLIVTDINKDNVQCAVDEFGAKAVDPNDIYSQDCDIFAPCALGAIINDNTIPQLKAKVIAGAANNQLREERHGDIIQEMGIVYAPDYIINAGGLINVADELQGYNRERAIKKVETIYDTIQKVIEISKRDNIPTYKAADRMCEERIASMQRSRSTFLQNGKHELSRIHHKQ</sequence>
<feature type="region of interest" description="Disordered" evidence="12">
    <location>
        <begin position="349"/>
        <end position="368"/>
    </location>
</feature>
<dbReference type="Proteomes" id="UP000321157">
    <property type="component" value="Unassembled WGS sequence"/>
</dbReference>
<evidence type="ECO:0000313" key="14">
    <source>
        <dbReference type="EMBL" id="GEN33444.1"/>
    </source>
</evidence>
<evidence type="ECO:0000256" key="4">
    <source>
        <dbReference type="ARBA" id="ARBA00023027"/>
    </source>
</evidence>
<dbReference type="Gene3D" id="3.40.50.10860">
    <property type="entry name" value="Leucine Dehydrogenase, chain A, domain 1"/>
    <property type="match status" value="1"/>
</dbReference>
<evidence type="ECO:0000256" key="1">
    <source>
        <dbReference type="ARBA" id="ARBA00006382"/>
    </source>
</evidence>
<keyword evidence="4 10" id="KW-0520">NAD</keyword>
<comment type="caution">
    <text evidence="14">The sequence shown here is derived from an EMBL/GenBank/DDBJ whole genome shotgun (WGS) entry which is preliminary data.</text>
</comment>
<protein>
    <recommendedName>
        <fullName evidence="8">Leucine dehydrogenase</fullName>
        <ecNumber evidence="7">1.4.1.9</ecNumber>
    </recommendedName>
</protein>
<dbReference type="OrthoDB" id="9803297at2"/>
<evidence type="ECO:0000256" key="12">
    <source>
        <dbReference type="SAM" id="MobiDB-lite"/>
    </source>
</evidence>
<dbReference type="PROSITE" id="PS00074">
    <property type="entry name" value="GLFV_DEHYDROGENASE"/>
    <property type="match status" value="1"/>
</dbReference>
<evidence type="ECO:0000256" key="11">
    <source>
        <dbReference type="RuleBase" id="RU004417"/>
    </source>
</evidence>
<dbReference type="RefSeq" id="WP_146808733.1">
    <property type="nucleotide sequence ID" value="NZ_BJXX01000045.1"/>
</dbReference>
<evidence type="ECO:0000256" key="8">
    <source>
        <dbReference type="ARBA" id="ARBA00068708"/>
    </source>
</evidence>
<dbReference type="InterPro" id="IPR033524">
    <property type="entry name" value="Glu/Leu/Phe/Val_DH_AS"/>
</dbReference>
<evidence type="ECO:0000256" key="2">
    <source>
        <dbReference type="ARBA" id="ARBA00022456"/>
    </source>
</evidence>
<dbReference type="FunFam" id="3.40.50.10860:FF:000010">
    <property type="entry name" value="Leucine dehydrogenase"/>
    <property type="match status" value="1"/>
</dbReference>
<keyword evidence="2" id="KW-0101">Branched-chain amino acid catabolism</keyword>
<keyword evidence="3 11" id="KW-0560">Oxidoreductase</keyword>
<keyword evidence="15" id="KW-1185">Reference proteome</keyword>
<organism evidence="14 15">
    <name type="scientific">Aneurinibacillus danicus</name>
    <dbReference type="NCBI Taxonomy" id="267746"/>
    <lineage>
        <taxon>Bacteria</taxon>
        <taxon>Bacillati</taxon>
        <taxon>Bacillota</taxon>
        <taxon>Bacilli</taxon>
        <taxon>Bacillales</taxon>
        <taxon>Paenibacillaceae</taxon>
        <taxon>Aneurinibacillus group</taxon>
        <taxon>Aneurinibacillus</taxon>
    </lineage>
</organism>
<evidence type="ECO:0000256" key="9">
    <source>
        <dbReference type="PIRSR" id="PIRSR000188-1"/>
    </source>
</evidence>
<dbReference type="Pfam" id="PF00208">
    <property type="entry name" value="ELFV_dehydrog"/>
    <property type="match status" value="2"/>
</dbReference>
<dbReference type="Gene3D" id="3.40.50.720">
    <property type="entry name" value="NAD(P)-binding Rossmann-like Domain"/>
    <property type="match status" value="1"/>
</dbReference>
<dbReference type="PANTHER" id="PTHR42722">
    <property type="entry name" value="LEUCINE DEHYDROGENASE"/>
    <property type="match status" value="1"/>
</dbReference>
<dbReference type="InterPro" id="IPR036291">
    <property type="entry name" value="NAD(P)-bd_dom_sf"/>
</dbReference>
<dbReference type="EC" id="1.4.1.9" evidence="7"/>
<keyword evidence="10" id="KW-0547">Nucleotide-binding</keyword>
<evidence type="ECO:0000256" key="3">
    <source>
        <dbReference type="ARBA" id="ARBA00023002"/>
    </source>
</evidence>
<comment type="pathway">
    <text evidence="6">Amino-acid degradation; L-leucine degradation; 4-methyl-2-oxopentanoate from L-leucine (dehydrogenase route): step 1/1.</text>
</comment>
<dbReference type="InterPro" id="IPR006097">
    <property type="entry name" value="Glu/Leu/Phe/Val/Trp_DH_dimer"/>
</dbReference>
<proteinExistence type="inferred from homology"/>
<dbReference type="Pfam" id="PF02812">
    <property type="entry name" value="ELFV_dehydrog_N"/>
    <property type="match status" value="1"/>
</dbReference>
<evidence type="ECO:0000256" key="5">
    <source>
        <dbReference type="ARBA" id="ARBA00052302"/>
    </source>
</evidence>
<feature type="binding site" evidence="10">
    <location>
        <begin position="180"/>
        <end position="185"/>
    </location>
    <ligand>
        <name>NAD(+)</name>
        <dbReference type="ChEBI" id="CHEBI:57540"/>
    </ligand>
</feature>
<gene>
    <name evidence="14" type="primary">yqiT</name>
    <name evidence="14" type="ORF">ADA01nite_09040</name>
</gene>
<dbReference type="SMR" id="A0A511V3G9"/>
<dbReference type="FunFam" id="3.40.50.720:FF:000196">
    <property type="entry name" value="Leucine dehydrogenase"/>
    <property type="match status" value="1"/>
</dbReference>
<dbReference type="GO" id="GO:0009083">
    <property type="term" value="P:branched-chain amino acid catabolic process"/>
    <property type="evidence" value="ECO:0007669"/>
    <property type="project" value="UniProtKB-KW"/>
</dbReference>